<dbReference type="Proteomes" id="UP000682739">
    <property type="component" value="Chromosome"/>
</dbReference>
<dbReference type="RefSeq" id="WP_208830060.1">
    <property type="nucleotide sequence ID" value="NZ_CP072110.1"/>
</dbReference>
<dbReference type="EMBL" id="CP072110">
    <property type="protein sequence ID" value="QTH62680.1"/>
    <property type="molecule type" value="Genomic_DNA"/>
</dbReference>
<protein>
    <submittedName>
        <fullName evidence="1">YjaG family protein</fullName>
    </submittedName>
</protein>
<name>A0A975DBN1_9GAMM</name>
<dbReference type="Gene3D" id="1.20.1590.10">
    <property type="entry name" value="YP_001051499.1 domain like"/>
    <property type="match status" value="1"/>
</dbReference>
<dbReference type="KEGG" id="psym:J1N51_07770"/>
<accession>A0A975DBN1</accession>
<dbReference type="InterPro" id="IPR007338">
    <property type="entry name" value="DUF416"/>
</dbReference>
<evidence type="ECO:0000313" key="1">
    <source>
        <dbReference type="EMBL" id="QTH62680.1"/>
    </source>
</evidence>
<organism evidence="1 2">
    <name type="scientific">Psychrosphaera ytuae</name>
    <dbReference type="NCBI Taxonomy" id="2820710"/>
    <lineage>
        <taxon>Bacteria</taxon>
        <taxon>Pseudomonadati</taxon>
        <taxon>Pseudomonadota</taxon>
        <taxon>Gammaproteobacteria</taxon>
        <taxon>Alteromonadales</taxon>
        <taxon>Pseudoalteromonadaceae</taxon>
        <taxon>Psychrosphaera</taxon>
    </lineage>
</organism>
<proteinExistence type="predicted"/>
<reference evidence="1" key="1">
    <citation type="submission" date="2021-03" db="EMBL/GenBank/DDBJ databases">
        <title>Description of Psychrosphaera ytuae sp. nov. isolated from deep sea sediment of South China Sea.</title>
        <authorList>
            <person name="Zhang J."/>
            <person name="Xu X.-D."/>
        </authorList>
    </citation>
    <scope>NUCLEOTIDE SEQUENCE</scope>
    <source>
        <strain evidence="1">MTZ26</strain>
    </source>
</reference>
<evidence type="ECO:0000313" key="2">
    <source>
        <dbReference type="Proteomes" id="UP000682739"/>
    </source>
</evidence>
<gene>
    <name evidence="1" type="ORF">J1N51_07770</name>
</gene>
<keyword evidence="2" id="KW-1185">Reference proteome</keyword>
<dbReference type="Pfam" id="PF04222">
    <property type="entry name" value="DUF416"/>
    <property type="match status" value="1"/>
</dbReference>
<dbReference type="AlphaFoldDB" id="A0A975DBN1"/>
<sequence>MSQNKANNFQRIRALPKKQQAILSLMLLQRMLPNYQLFVAVTEFPQPHQIDNIMNSLWERLLIQGAKLNFAALEEKVEALTPDEAAYDMYGVYPAIYFCTGLLTYIAGEQNDDEYDAVAIAKVSQGCIVHLIEYQAGEQELDNTAIREHELMVREVELLTELIDWVETLNLKKVSANDIKKQALSKALADGMSNIGIELD</sequence>
<dbReference type="InterPro" id="IPR023381">
    <property type="entry name" value="YP001051499.1-like_dom_sf"/>
</dbReference>